<feature type="domain" description="Zinc knuckle CX2CX4HX4C" evidence="2">
    <location>
        <begin position="112"/>
        <end position="138"/>
    </location>
</feature>
<accession>A0A9Q1QIW3</accession>
<dbReference type="Pfam" id="PF14392">
    <property type="entry name" value="zf-CCHC_4"/>
    <property type="match status" value="1"/>
</dbReference>
<comment type="caution">
    <text evidence="3">The sequence shown here is derived from an EMBL/GenBank/DDBJ whole genome shotgun (WGS) entry which is preliminary data.</text>
</comment>
<proteinExistence type="predicted"/>
<evidence type="ECO:0000259" key="2">
    <source>
        <dbReference type="Pfam" id="PF14392"/>
    </source>
</evidence>
<dbReference type="EMBL" id="JAKOGI010000150">
    <property type="protein sequence ID" value="KAJ8441885.1"/>
    <property type="molecule type" value="Genomic_DNA"/>
</dbReference>
<dbReference type="OrthoDB" id="1707487at2759"/>
<name>A0A9Q1QIW3_9CARY</name>
<dbReference type="InterPro" id="IPR025836">
    <property type="entry name" value="Zn_knuckle_CX2CX4HX4C"/>
</dbReference>
<organism evidence="3 4">
    <name type="scientific">Carnegiea gigantea</name>
    <dbReference type="NCBI Taxonomy" id="171969"/>
    <lineage>
        <taxon>Eukaryota</taxon>
        <taxon>Viridiplantae</taxon>
        <taxon>Streptophyta</taxon>
        <taxon>Embryophyta</taxon>
        <taxon>Tracheophyta</taxon>
        <taxon>Spermatophyta</taxon>
        <taxon>Magnoliopsida</taxon>
        <taxon>eudicotyledons</taxon>
        <taxon>Gunneridae</taxon>
        <taxon>Pentapetalae</taxon>
        <taxon>Caryophyllales</taxon>
        <taxon>Cactineae</taxon>
        <taxon>Cactaceae</taxon>
        <taxon>Cactoideae</taxon>
        <taxon>Echinocereeae</taxon>
        <taxon>Carnegiea</taxon>
    </lineage>
</organism>
<keyword evidence="4" id="KW-1185">Reference proteome</keyword>
<gene>
    <name evidence="3" type="ORF">Cgig2_014354</name>
</gene>
<reference evidence="3" key="1">
    <citation type="submission" date="2022-04" db="EMBL/GenBank/DDBJ databases">
        <title>Carnegiea gigantea Genome sequencing and assembly v2.</title>
        <authorList>
            <person name="Copetti D."/>
            <person name="Sanderson M.J."/>
            <person name="Burquez A."/>
            <person name="Wojciechowski M.F."/>
        </authorList>
    </citation>
    <scope>NUCLEOTIDE SEQUENCE</scope>
    <source>
        <strain evidence="3">SGP5-SGP5p</strain>
        <tissue evidence="3">Aerial part</tissue>
    </source>
</reference>
<sequence>MNSPLVNCWKDLRLTEGKEKVVNCSYTSDDNFTTRASLALAGRFLTNKPYWVSGLFAFLQQAWKVRRPFRIWEIDENLFVFQFFVLEDRNRVNIQEPLSRGAIATFGDAGAKWVPFKYEKLPNFCYRCGQLTHVEYDFNEDEDEDTKGQYGNWLRASPIKIYISNKNKNTGSKAKLFANLLDKGKSPISGWDKEGQKKLAARKSLKDILEAANSVTKESFGESKKGNGNVDVEVTTSKSNDMVLHESSNMTGLDRVHNAGGDKRVGENKKEGVGDSSGVATNVQRKWKRHKPCSTQDGGSVMSRGSKRGKRKEVEGQDAMDSIQLMEVENVGKWREQTSTTLDEVASDFMAVLDRRDLHDIGYNGYHFMWNNVREYEEHIEERLDQFMCNDE</sequence>
<evidence type="ECO:0000313" key="3">
    <source>
        <dbReference type="EMBL" id="KAJ8441885.1"/>
    </source>
</evidence>
<feature type="region of interest" description="Disordered" evidence="1">
    <location>
        <begin position="252"/>
        <end position="320"/>
    </location>
</feature>
<evidence type="ECO:0000256" key="1">
    <source>
        <dbReference type="SAM" id="MobiDB-lite"/>
    </source>
</evidence>
<evidence type="ECO:0000313" key="4">
    <source>
        <dbReference type="Proteomes" id="UP001153076"/>
    </source>
</evidence>
<dbReference type="AlphaFoldDB" id="A0A9Q1QIW3"/>
<protein>
    <recommendedName>
        <fullName evidence="2">Zinc knuckle CX2CX4HX4C domain-containing protein</fullName>
    </recommendedName>
</protein>
<feature type="compositionally biased region" description="Basic and acidic residues" evidence="1">
    <location>
        <begin position="254"/>
        <end position="273"/>
    </location>
</feature>
<dbReference type="Proteomes" id="UP001153076">
    <property type="component" value="Unassembled WGS sequence"/>
</dbReference>